<evidence type="ECO:0008006" key="4">
    <source>
        <dbReference type="Google" id="ProtNLM"/>
    </source>
</evidence>
<organism evidence="2 3">
    <name type="scientific">Stieleria magnilauensis</name>
    <dbReference type="NCBI Taxonomy" id="2527963"/>
    <lineage>
        <taxon>Bacteria</taxon>
        <taxon>Pseudomonadati</taxon>
        <taxon>Planctomycetota</taxon>
        <taxon>Planctomycetia</taxon>
        <taxon>Pirellulales</taxon>
        <taxon>Pirellulaceae</taxon>
        <taxon>Stieleria</taxon>
    </lineage>
</organism>
<dbReference type="Gene3D" id="3.40.50.300">
    <property type="entry name" value="P-loop containing nucleotide triphosphate hydrolases"/>
    <property type="match status" value="1"/>
</dbReference>
<reference evidence="2 3" key="1">
    <citation type="submission" date="2019-02" db="EMBL/GenBank/DDBJ databases">
        <title>Deep-cultivation of Planctomycetes and their phenomic and genomic characterization uncovers novel biology.</title>
        <authorList>
            <person name="Wiegand S."/>
            <person name="Jogler M."/>
            <person name="Boedeker C."/>
            <person name="Pinto D."/>
            <person name="Vollmers J."/>
            <person name="Rivas-Marin E."/>
            <person name="Kohn T."/>
            <person name="Peeters S.H."/>
            <person name="Heuer A."/>
            <person name="Rast P."/>
            <person name="Oberbeckmann S."/>
            <person name="Bunk B."/>
            <person name="Jeske O."/>
            <person name="Meyerdierks A."/>
            <person name="Storesund J.E."/>
            <person name="Kallscheuer N."/>
            <person name="Luecker S."/>
            <person name="Lage O.M."/>
            <person name="Pohl T."/>
            <person name="Merkel B.J."/>
            <person name="Hornburger P."/>
            <person name="Mueller R.-W."/>
            <person name="Bruemmer F."/>
            <person name="Labrenz M."/>
            <person name="Spormann A.M."/>
            <person name="Op den Camp H."/>
            <person name="Overmann J."/>
            <person name="Amann R."/>
            <person name="Jetten M.S.M."/>
            <person name="Mascher T."/>
            <person name="Medema M.H."/>
            <person name="Devos D.P."/>
            <person name="Kaster A.-K."/>
            <person name="Ovreas L."/>
            <person name="Rohde M."/>
            <person name="Galperin M.Y."/>
            <person name="Jogler C."/>
        </authorList>
    </citation>
    <scope>NUCLEOTIDE SEQUENCE [LARGE SCALE GENOMIC DNA]</scope>
    <source>
        <strain evidence="2 3">TBK1r</strain>
    </source>
</reference>
<feature type="region of interest" description="Disordered" evidence="1">
    <location>
        <begin position="475"/>
        <end position="506"/>
    </location>
</feature>
<evidence type="ECO:0000256" key="1">
    <source>
        <dbReference type="SAM" id="MobiDB-lite"/>
    </source>
</evidence>
<dbReference type="Proteomes" id="UP000318081">
    <property type="component" value="Chromosome"/>
</dbReference>
<gene>
    <name evidence="2" type="ORF">TBK1r_64470</name>
</gene>
<dbReference type="SUPFAM" id="SSF52540">
    <property type="entry name" value="P-loop containing nucleoside triphosphate hydrolases"/>
    <property type="match status" value="1"/>
</dbReference>
<dbReference type="InterPro" id="IPR027417">
    <property type="entry name" value="P-loop_NTPase"/>
</dbReference>
<dbReference type="RefSeq" id="WP_419580562.1">
    <property type="nucleotide sequence ID" value="NZ_CP036432.1"/>
</dbReference>
<protein>
    <recommendedName>
        <fullName evidence="4">AAA family ATPase</fullName>
    </recommendedName>
</protein>
<proteinExistence type="predicted"/>
<dbReference type="Pfam" id="PF13481">
    <property type="entry name" value="AAA_25"/>
    <property type="match status" value="1"/>
</dbReference>
<name>A0ABX5Y0D0_9BACT</name>
<sequence length="572" mass="63681">MIAQKQIPTDTADRMMREKEECERQRIDEQELSVAMSAAFRPQHGDRETIPAFSETFERITPPYCQSTRCDQVPQSQVAIAVPHDGDSPKFPSPGEVWFVTGKVEDAAKIHSFGYKAIASNMLAFDTKKPGQLVEHVAKIANGASVVLLPNLERHSNSEHTLEQHQERFKTTARKLNDVGVRAVWNDFLLATPEQFNSMALRIVSDLDPSESMPMPEDIETRLAIKEEPVDWLIPGVLVKGKPGFVGGGEKCLKTSISADLAASLASGTKFLGHFPSPVPTRVLFISGESGGKNINDLFRRIKESRNIQSLAGRLHVIDKVIKVDSESGVDHIRRTLKNTGAQVLIVDPLYLCVSGENAENMMIQGQRIQPLADACNDLGVTLLLVHHTKSKSFKGDPYRPAAFTDLAWAGWAAFARQWIMVGRREKYDYEGNHKLWLTIGGNDGHSLVKPVDISEGVYPARRFWKPEVMTTEEADARKRLSDKQRKEAAEYRRDERKTSQKKEAKDRIIEKLSHLGCPSPKSAIGCVRTDTQKTAFAELLDSGVIGSKETEINGRLRTLFFLPQSTPCGLS</sequence>
<evidence type="ECO:0000313" key="2">
    <source>
        <dbReference type="EMBL" id="QDV87417.1"/>
    </source>
</evidence>
<evidence type="ECO:0000313" key="3">
    <source>
        <dbReference type="Proteomes" id="UP000318081"/>
    </source>
</evidence>
<accession>A0ABX5Y0D0</accession>
<keyword evidence="3" id="KW-1185">Reference proteome</keyword>
<dbReference type="EMBL" id="CP036432">
    <property type="protein sequence ID" value="QDV87417.1"/>
    <property type="molecule type" value="Genomic_DNA"/>
</dbReference>